<accession>A0A023B5U5</accession>
<dbReference type="GeneID" id="22913098"/>
<evidence type="ECO:0000313" key="2">
    <source>
        <dbReference type="EMBL" id="EZG63294.1"/>
    </source>
</evidence>
<dbReference type="Proteomes" id="UP000019763">
    <property type="component" value="Unassembled WGS sequence"/>
</dbReference>
<dbReference type="EMBL" id="AFNH02000654">
    <property type="protein sequence ID" value="EZG63294.1"/>
    <property type="molecule type" value="Genomic_DNA"/>
</dbReference>
<feature type="compositionally biased region" description="Basic and acidic residues" evidence="1">
    <location>
        <begin position="79"/>
        <end position="93"/>
    </location>
</feature>
<comment type="caution">
    <text evidence="2">The sequence shown here is derived from an EMBL/GenBank/DDBJ whole genome shotgun (WGS) entry which is preliminary data.</text>
</comment>
<protein>
    <submittedName>
        <fullName evidence="2">Uncharacterized protein</fullName>
    </submittedName>
</protein>
<feature type="region of interest" description="Disordered" evidence="1">
    <location>
        <begin position="64"/>
        <end position="120"/>
    </location>
</feature>
<organism evidence="2 3">
    <name type="scientific">Gregarina niphandrodes</name>
    <name type="common">Septate eugregarine</name>
    <dbReference type="NCBI Taxonomy" id="110365"/>
    <lineage>
        <taxon>Eukaryota</taxon>
        <taxon>Sar</taxon>
        <taxon>Alveolata</taxon>
        <taxon>Apicomplexa</taxon>
        <taxon>Conoidasida</taxon>
        <taxon>Gregarinasina</taxon>
        <taxon>Eugregarinorida</taxon>
        <taxon>Gregarinidae</taxon>
        <taxon>Gregarina</taxon>
    </lineage>
</organism>
<feature type="compositionally biased region" description="Basic residues" evidence="1">
    <location>
        <begin position="94"/>
        <end position="120"/>
    </location>
</feature>
<dbReference type="VEuPathDB" id="CryptoDB:GNI_086990"/>
<reference evidence="2" key="1">
    <citation type="submission" date="2013-12" db="EMBL/GenBank/DDBJ databases">
        <authorList>
            <person name="Omoto C.K."/>
            <person name="Sibley D."/>
            <person name="Venepally P."/>
            <person name="Hadjithomas M."/>
            <person name="Karamycheva S."/>
            <person name="Brunk B."/>
            <person name="Roos D."/>
            <person name="Caler E."/>
            <person name="Lorenzi H."/>
        </authorList>
    </citation>
    <scope>NUCLEOTIDE SEQUENCE</scope>
</reference>
<dbReference type="AlphaFoldDB" id="A0A023B5U5"/>
<proteinExistence type="predicted"/>
<gene>
    <name evidence="2" type="ORF">GNI_086990</name>
</gene>
<evidence type="ECO:0000256" key="1">
    <source>
        <dbReference type="SAM" id="MobiDB-lite"/>
    </source>
</evidence>
<keyword evidence="3" id="KW-1185">Reference proteome</keyword>
<evidence type="ECO:0000313" key="3">
    <source>
        <dbReference type="Proteomes" id="UP000019763"/>
    </source>
</evidence>
<sequence>MKVKKADPSSFTAYNGIKLGVGRQCIDGGPLEISKLGEEAKKKMLESIKVSTVSAGKLDIGAKPKIDLKQMSPKRRKQRELAAQKRAKVAEKRKAIKQNKRKLKEGRKITRRKSQQRRTV</sequence>
<dbReference type="RefSeq" id="XP_011130686.1">
    <property type="nucleotide sequence ID" value="XM_011132384.1"/>
</dbReference>
<name>A0A023B5U5_GRENI</name>